<name>A0A6S7HMC7_PARCT</name>
<sequence length="171" mass="19995">MATEISRETRSRSEARKEFDSYVQSEAFVSLLDDAISKQFEKFFSSEDFKKMLVATTTSVKQIEGLSAQLNKVKVCANENEQYSRHCNIRIFGLPELEDENCYEVVTEFCKTKLGYNLELREIDRTHRVGRLRHGKQRAIIVKFCSYQSKIKVIKSLKKISRELQYMSMKI</sequence>
<accession>A0A6S7HMC7</accession>
<protein>
    <submittedName>
        <fullName evidence="1">Uncharacterized protein</fullName>
    </submittedName>
</protein>
<comment type="caution">
    <text evidence="1">The sequence shown here is derived from an EMBL/GenBank/DDBJ whole genome shotgun (WGS) entry which is preliminary data.</text>
</comment>
<dbReference type="PANTHER" id="PTHR11505">
    <property type="entry name" value="L1 TRANSPOSABLE ELEMENT-RELATED"/>
    <property type="match status" value="1"/>
</dbReference>
<evidence type="ECO:0000313" key="2">
    <source>
        <dbReference type="Proteomes" id="UP001152795"/>
    </source>
</evidence>
<dbReference type="OrthoDB" id="5988934at2759"/>
<evidence type="ECO:0000313" key="1">
    <source>
        <dbReference type="EMBL" id="CAB4004713.1"/>
    </source>
</evidence>
<dbReference type="Proteomes" id="UP001152795">
    <property type="component" value="Unassembled WGS sequence"/>
</dbReference>
<dbReference type="Gene3D" id="3.30.70.1820">
    <property type="entry name" value="L1 transposable element, RRM domain"/>
    <property type="match status" value="1"/>
</dbReference>
<dbReference type="InterPro" id="IPR004244">
    <property type="entry name" value="Transposase_22"/>
</dbReference>
<organism evidence="1 2">
    <name type="scientific">Paramuricea clavata</name>
    <name type="common">Red gorgonian</name>
    <name type="synonym">Violescent sea-whip</name>
    <dbReference type="NCBI Taxonomy" id="317549"/>
    <lineage>
        <taxon>Eukaryota</taxon>
        <taxon>Metazoa</taxon>
        <taxon>Cnidaria</taxon>
        <taxon>Anthozoa</taxon>
        <taxon>Octocorallia</taxon>
        <taxon>Malacalcyonacea</taxon>
        <taxon>Plexauridae</taxon>
        <taxon>Paramuricea</taxon>
    </lineage>
</organism>
<reference evidence="1" key="1">
    <citation type="submission" date="2020-04" db="EMBL/GenBank/DDBJ databases">
        <authorList>
            <person name="Alioto T."/>
            <person name="Alioto T."/>
            <person name="Gomez Garrido J."/>
        </authorList>
    </citation>
    <scope>NUCLEOTIDE SEQUENCE</scope>
    <source>
        <strain evidence="1">A484AB</strain>
    </source>
</reference>
<gene>
    <name evidence="1" type="ORF">PACLA_8A076121</name>
</gene>
<dbReference type="EMBL" id="CACRXK020004980">
    <property type="protein sequence ID" value="CAB4004713.1"/>
    <property type="molecule type" value="Genomic_DNA"/>
</dbReference>
<keyword evidence="2" id="KW-1185">Reference proteome</keyword>
<dbReference type="AlphaFoldDB" id="A0A6S7HMC7"/>
<proteinExistence type="predicted"/>